<accession>A0ABW0I3X8</accession>
<reference evidence="4" key="1">
    <citation type="journal article" date="2019" name="Int. J. Syst. Evol. Microbiol.">
        <title>The Global Catalogue of Microorganisms (GCM) 10K type strain sequencing project: providing services to taxonomists for standard genome sequencing and annotation.</title>
        <authorList>
            <consortium name="The Broad Institute Genomics Platform"/>
            <consortium name="The Broad Institute Genome Sequencing Center for Infectious Disease"/>
            <person name="Wu L."/>
            <person name="Ma J."/>
        </authorList>
    </citation>
    <scope>NUCLEOTIDE SEQUENCE [LARGE SCALE GENOMIC DNA]</scope>
    <source>
        <strain evidence="4">CGMCC 1.18575</strain>
    </source>
</reference>
<dbReference type="InterPro" id="IPR050523">
    <property type="entry name" value="AKR_Detox_Biosynth"/>
</dbReference>
<dbReference type="RefSeq" id="WP_378139961.1">
    <property type="nucleotide sequence ID" value="NZ_JBHSMI010000067.1"/>
</dbReference>
<evidence type="ECO:0000256" key="1">
    <source>
        <dbReference type="ARBA" id="ARBA00023002"/>
    </source>
</evidence>
<sequence>MEYRKLGKNGPLVSVIGFGSWAVGGGGWEGSWGFQDDRLSIQSIRCALDAGINFFDTAPAYGLGHSETILGKALKSNRNNVVIATKCGLVWDTEKKITKDVSYASVIQQAEASLRRLDTDYIDLLLVHWPDNATPIDETLLAMQKLVQDGKVRYIGVSNFNIRLLNKSLAVCHLDALQPPYSVLRPAAETDLLPHCLNNGIGVIAYSPLASGLLSGKYTTDSRFTPEDWRSRSSWHIRQGLQKNLARVEKLKPIASELRITLPQLAIAYILAHPALTSALIGTRATDHILSLLPASEIKLSPSVISEVRKIAFEAFTP</sequence>
<keyword evidence="1" id="KW-0560">Oxidoreductase</keyword>
<protein>
    <submittedName>
        <fullName evidence="3">Aldo/keto reductase</fullName>
    </submittedName>
</protein>
<dbReference type="Proteomes" id="UP001596113">
    <property type="component" value="Unassembled WGS sequence"/>
</dbReference>
<dbReference type="Pfam" id="PF00248">
    <property type="entry name" value="Aldo_ket_red"/>
    <property type="match status" value="1"/>
</dbReference>
<organism evidence="3 4">
    <name type="scientific">Cohnella soli</name>
    <dbReference type="NCBI Taxonomy" id="425005"/>
    <lineage>
        <taxon>Bacteria</taxon>
        <taxon>Bacillati</taxon>
        <taxon>Bacillota</taxon>
        <taxon>Bacilli</taxon>
        <taxon>Bacillales</taxon>
        <taxon>Paenibacillaceae</taxon>
        <taxon>Cohnella</taxon>
    </lineage>
</organism>
<dbReference type="PANTHER" id="PTHR43364:SF4">
    <property type="entry name" value="NAD(P)-LINKED OXIDOREDUCTASE SUPERFAMILY PROTEIN"/>
    <property type="match status" value="1"/>
</dbReference>
<evidence type="ECO:0000259" key="2">
    <source>
        <dbReference type="Pfam" id="PF00248"/>
    </source>
</evidence>
<dbReference type="InterPro" id="IPR023210">
    <property type="entry name" value="NADP_OxRdtase_dom"/>
</dbReference>
<dbReference type="Gene3D" id="3.20.20.100">
    <property type="entry name" value="NADP-dependent oxidoreductase domain"/>
    <property type="match status" value="1"/>
</dbReference>
<evidence type="ECO:0000313" key="4">
    <source>
        <dbReference type="Proteomes" id="UP001596113"/>
    </source>
</evidence>
<dbReference type="PRINTS" id="PR00069">
    <property type="entry name" value="ALDKETRDTASE"/>
</dbReference>
<gene>
    <name evidence="3" type="ORF">ACFPOF_31925</name>
</gene>
<dbReference type="InterPro" id="IPR036812">
    <property type="entry name" value="NAD(P)_OxRdtase_dom_sf"/>
</dbReference>
<evidence type="ECO:0000313" key="3">
    <source>
        <dbReference type="EMBL" id="MFC5407363.1"/>
    </source>
</evidence>
<dbReference type="PROSITE" id="PS00062">
    <property type="entry name" value="ALDOKETO_REDUCTASE_2"/>
    <property type="match status" value="1"/>
</dbReference>
<name>A0ABW0I3X8_9BACL</name>
<dbReference type="InterPro" id="IPR018170">
    <property type="entry name" value="Aldo/ket_reductase_CS"/>
</dbReference>
<dbReference type="InterPro" id="IPR020471">
    <property type="entry name" value="AKR"/>
</dbReference>
<dbReference type="EMBL" id="JBHSMI010000067">
    <property type="protein sequence ID" value="MFC5407363.1"/>
    <property type="molecule type" value="Genomic_DNA"/>
</dbReference>
<comment type="caution">
    <text evidence="3">The sequence shown here is derived from an EMBL/GenBank/DDBJ whole genome shotgun (WGS) entry which is preliminary data.</text>
</comment>
<dbReference type="SUPFAM" id="SSF51430">
    <property type="entry name" value="NAD(P)-linked oxidoreductase"/>
    <property type="match status" value="1"/>
</dbReference>
<keyword evidence="4" id="KW-1185">Reference proteome</keyword>
<dbReference type="CDD" id="cd19084">
    <property type="entry name" value="AKR_AKR11B1-like"/>
    <property type="match status" value="1"/>
</dbReference>
<proteinExistence type="predicted"/>
<feature type="domain" description="NADP-dependent oxidoreductase" evidence="2">
    <location>
        <begin position="16"/>
        <end position="311"/>
    </location>
</feature>
<dbReference type="PANTHER" id="PTHR43364">
    <property type="entry name" value="NADH-SPECIFIC METHYLGLYOXAL REDUCTASE-RELATED"/>
    <property type="match status" value="1"/>
</dbReference>